<dbReference type="Pfam" id="PF00975">
    <property type="entry name" value="Thioesterase"/>
    <property type="match status" value="1"/>
</dbReference>
<dbReference type="SMART" id="SM00824">
    <property type="entry name" value="PKS_TE"/>
    <property type="match status" value="1"/>
</dbReference>
<dbReference type="EMBL" id="JBHSDL010000016">
    <property type="protein sequence ID" value="MFC4376036.1"/>
    <property type="molecule type" value="Genomic_DNA"/>
</dbReference>
<dbReference type="InterPro" id="IPR001031">
    <property type="entry name" value="Thioesterase"/>
</dbReference>
<feature type="domain" description="Thioesterase TesA-like" evidence="1">
    <location>
        <begin position="35"/>
        <end position="239"/>
    </location>
</feature>
<dbReference type="RefSeq" id="WP_378564036.1">
    <property type="nucleotide sequence ID" value="NZ_JBHSDL010000016.1"/>
</dbReference>
<dbReference type="SUPFAM" id="SSF53474">
    <property type="entry name" value="alpha/beta-Hydrolases"/>
    <property type="match status" value="1"/>
</dbReference>
<dbReference type="InterPro" id="IPR029058">
    <property type="entry name" value="AB_hydrolase_fold"/>
</dbReference>
<protein>
    <submittedName>
        <fullName evidence="2">Thioesterase domain-containing protein</fullName>
    </submittedName>
</protein>
<gene>
    <name evidence="2" type="ORF">ACFO5K_18195</name>
</gene>
<dbReference type="Proteomes" id="UP001595844">
    <property type="component" value="Unassembled WGS sequence"/>
</dbReference>
<name>A0ABV8VJR6_9NOCA</name>
<proteinExistence type="predicted"/>
<evidence type="ECO:0000313" key="3">
    <source>
        <dbReference type="Proteomes" id="UP001595844"/>
    </source>
</evidence>
<evidence type="ECO:0000259" key="1">
    <source>
        <dbReference type="SMART" id="SM00824"/>
    </source>
</evidence>
<keyword evidence="3" id="KW-1185">Reference proteome</keyword>
<dbReference type="InterPro" id="IPR020802">
    <property type="entry name" value="TesA-like"/>
</dbReference>
<reference evidence="3" key="1">
    <citation type="journal article" date="2019" name="Int. J. Syst. Evol. Microbiol.">
        <title>The Global Catalogue of Microorganisms (GCM) 10K type strain sequencing project: providing services to taxonomists for standard genome sequencing and annotation.</title>
        <authorList>
            <consortium name="The Broad Institute Genomics Platform"/>
            <consortium name="The Broad Institute Genome Sequencing Center for Infectious Disease"/>
            <person name="Wu L."/>
            <person name="Ma J."/>
        </authorList>
    </citation>
    <scope>NUCLEOTIDE SEQUENCE [LARGE SCALE GENOMIC DNA]</scope>
    <source>
        <strain evidence="3">IBRC-M 10490</strain>
    </source>
</reference>
<sequence length="241" mass="25426">MRAAATRRRGFATAAQLVQQPRPRLVSEGEPPVLICLPSFVAGSGAHQFARLATCFVRRPQASALVLPGFEAAGAIPARWDAAIAVLAAATRSAAADNPFVLVGYSVGGILAHAVAQLLAEFGRPATGIVMVDTVNPEPADRESAFAWALGGVLDRDVGGRLVSDSNLSAMGAYLGLLDEWEPGPVTAPTLMVRARRRSVVADWPTWDVADTVVEVPADHFSILAEDSPATARAIEDWLPR</sequence>
<organism evidence="2 3">
    <name type="scientific">Nocardia halotolerans</name>
    <dbReference type="NCBI Taxonomy" id="1755878"/>
    <lineage>
        <taxon>Bacteria</taxon>
        <taxon>Bacillati</taxon>
        <taxon>Actinomycetota</taxon>
        <taxon>Actinomycetes</taxon>
        <taxon>Mycobacteriales</taxon>
        <taxon>Nocardiaceae</taxon>
        <taxon>Nocardia</taxon>
    </lineage>
</organism>
<comment type="caution">
    <text evidence="2">The sequence shown here is derived from an EMBL/GenBank/DDBJ whole genome shotgun (WGS) entry which is preliminary data.</text>
</comment>
<dbReference type="Gene3D" id="3.40.50.1820">
    <property type="entry name" value="alpha/beta hydrolase"/>
    <property type="match status" value="1"/>
</dbReference>
<accession>A0ABV8VJR6</accession>
<evidence type="ECO:0000313" key="2">
    <source>
        <dbReference type="EMBL" id="MFC4376036.1"/>
    </source>
</evidence>